<gene>
    <name evidence="4" type="ORF">EH105704_26_00190</name>
</gene>
<name>H5V7P6_ATLHE</name>
<accession>H5V7P6</accession>
<dbReference type="PROSITE" id="PS52050">
    <property type="entry name" value="WYL"/>
    <property type="match status" value="1"/>
</dbReference>
<evidence type="ECO:0000313" key="5">
    <source>
        <dbReference type="Proteomes" id="UP000010297"/>
    </source>
</evidence>
<dbReference type="Pfam" id="PF08279">
    <property type="entry name" value="HTH_11"/>
    <property type="match status" value="1"/>
</dbReference>
<sequence length="306" mass="35264">MMNNTEVKMSKKNLLLATRLADILLRLNRGETLTLSGLAEEYGVHQRTIRRDIEERLAVAGIEKDSELNGYTLRPEYLGKFDASSINTFAKVAGVKGLFPVMDRKILQSMFCPVTAPNILVRGHHYIKNDQQTENFVRLQRAIDERRRVSFSFYKCAEQRSYTVEPYQLINHNGVWYLAAKHQQKIKKFTLGKISALNCTFDLFERSPSLLKELENEESVWSNEQKFEVVIKVAPAVAEYFQRRDLVVGQVIEKELNDGGLIISSNVSHKNEVLPVVQYWLPHLRIISPESLQQEMETEMKNYLGI</sequence>
<dbReference type="PANTHER" id="PTHR34580:SF1">
    <property type="entry name" value="PROTEIN PAFC"/>
    <property type="match status" value="1"/>
</dbReference>
<dbReference type="EMBL" id="BAFF01000026">
    <property type="protein sequence ID" value="GAB54004.1"/>
    <property type="molecule type" value="Genomic_DNA"/>
</dbReference>
<feature type="domain" description="WYL" evidence="2">
    <location>
        <begin position="135"/>
        <end position="197"/>
    </location>
</feature>
<dbReference type="Proteomes" id="UP000010297">
    <property type="component" value="Unassembled WGS sequence"/>
</dbReference>
<dbReference type="InterPro" id="IPR026881">
    <property type="entry name" value="WYL_dom"/>
</dbReference>
<comment type="caution">
    <text evidence="4">The sequence shown here is derived from an EMBL/GenBank/DDBJ whole genome shotgun (WGS) entry which is preliminary data.</text>
</comment>
<evidence type="ECO:0000259" key="1">
    <source>
        <dbReference type="Pfam" id="PF08279"/>
    </source>
</evidence>
<evidence type="ECO:0000313" key="4">
    <source>
        <dbReference type="EMBL" id="GAB54004.1"/>
    </source>
</evidence>
<evidence type="ECO:0008006" key="6">
    <source>
        <dbReference type="Google" id="ProtNLM"/>
    </source>
</evidence>
<dbReference type="InterPro" id="IPR057727">
    <property type="entry name" value="WCX_dom"/>
</dbReference>
<evidence type="ECO:0000259" key="2">
    <source>
        <dbReference type="Pfam" id="PF13280"/>
    </source>
</evidence>
<dbReference type="eggNOG" id="COG2378">
    <property type="taxonomic scope" value="Bacteria"/>
</dbReference>
<feature type="domain" description="WCX" evidence="3">
    <location>
        <begin position="227"/>
        <end position="303"/>
    </location>
</feature>
<dbReference type="AlphaFoldDB" id="H5V7P6"/>
<dbReference type="RefSeq" id="WP_002438647.1">
    <property type="nucleotide sequence ID" value="NZ_BAFF01000026.1"/>
</dbReference>
<evidence type="ECO:0000259" key="3">
    <source>
        <dbReference type="Pfam" id="PF25583"/>
    </source>
</evidence>
<dbReference type="InterPro" id="IPR036390">
    <property type="entry name" value="WH_DNA-bd_sf"/>
</dbReference>
<dbReference type="InterPro" id="IPR036388">
    <property type="entry name" value="WH-like_DNA-bd_sf"/>
</dbReference>
<dbReference type="Pfam" id="PF13280">
    <property type="entry name" value="WYL"/>
    <property type="match status" value="1"/>
</dbReference>
<dbReference type="Pfam" id="PF25583">
    <property type="entry name" value="WCX"/>
    <property type="match status" value="1"/>
</dbReference>
<proteinExistence type="predicted"/>
<dbReference type="SUPFAM" id="SSF46785">
    <property type="entry name" value="Winged helix' DNA-binding domain"/>
    <property type="match status" value="1"/>
</dbReference>
<protein>
    <recommendedName>
        <fullName evidence="6">WYL domain-containing protein</fullName>
    </recommendedName>
</protein>
<feature type="domain" description="Helix-turn-helix type 11" evidence="1">
    <location>
        <begin position="19"/>
        <end position="54"/>
    </location>
</feature>
<keyword evidence="5" id="KW-1185">Reference proteome</keyword>
<dbReference type="PANTHER" id="PTHR34580">
    <property type="match status" value="1"/>
</dbReference>
<reference evidence="4 5" key="1">
    <citation type="submission" date="2012-02" db="EMBL/GenBank/DDBJ databases">
        <title>Whole genome shotgun sequence of Escherichia hermannii NBRC 105704.</title>
        <authorList>
            <person name="Yoshida I."/>
            <person name="Hosoyama A."/>
            <person name="Tsuchikane K."/>
            <person name="Katsumata H."/>
            <person name="Yamazaki S."/>
            <person name="Fujita N."/>
        </authorList>
    </citation>
    <scope>NUCLEOTIDE SEQUENCE [LARGE SCALE GENOMIC DNA]</scope>
    <source>
        <strain evidence="4 5">NBRC 105704</strain>
    </source>
</reference>
<organism evidence="4 5">
    <name type="scientific">Atlantibacter hermannii NBRC 105704</name>
    <dbReference type="NCBI Taxonomy" id="1115512"/>
    <lineage>
        <taxon>Bacteria</taxon>
        <taxon>Pseudomonadati</taxon>
        <taxon>Pseudomonadota</taxon>
        <taxon>Gammaproteobacteria</taxon>
        <taxon>Enterobacterales</taxon>
        <taxon>Enterobacteriaceae</taxon>
        <taxon>Atlantibacter</taxon>
    </lineage>
</organism>
<dbReference type="InterPro" id="IPR013196">
    <property type="entry name" value="HTH_11"/>
</dbReference>
<dbReference type="Gene3D" id="1.10.10.10">
    <property type="entry name" value="Winged helix-like DNA-binding domain superfamily/Winged helix DNA-binding domain"/>
    <property type="match status" value="1"/>
</dbReference>
<dbReference type="GeneID" id="92829756"/>
<dbReference type="InterPro" id="IPR051534">
    <property type="entry name" value="CBASS_pafABC_assoc_protein"/>
</dbReference>